<gene>
    <name evidence="1" type="ORF">SCALOS_LOCUS9591</name>
</gene>
<reference evidence="1" key="1">
    <citation type="submission" date="2021-06" db="EMBL/GenBank/DDBJ databases">
        <authorList>
            <person name="Kallberg Y."/>
            <person name="Tangrot J."/>
            <person name="Rosling A."/>
        </authorList>
    </citation>
    <scope>NUCLEOTIDE SEQUENCE</scope>
    <source>
        <strain evidence="1">AU212A</strain>
    </source>
</reference>
<dbReference type="EMBL" id="CAJVPM010030654">
    <property type="protein sequence ID" value="CAG8677231.1"/>
    <property type="molecule type" value="Genomic_DNA"/>
</dbReference>
<accession>A0ACA9NWP3</accession>
<evidence type="ECO:0000313" key="2">
    <source>
        <dbReference type="Proteomes" id="UP000789860"/>
    </source>
</evidence>
<comment type="caution">
    <text evidence="1">The sequence shown here is derived from an EMBL/GenBank/DDBJ whole genome shotgun (WGS) entry which is preliminary data.</text>
</comment>
<sequence>MQDFDTEKVLHQINMSKDYDQPKKEKKDINNLFKSKNKRKT</sequence>
<protein>
    <submittedName>
        <fullName evidence="1">4516_t:CDS:1</fullName>
    </submittedName>
</protein>
<organism evidence="1 2">
    <name type="scientific">Scutellospora calospora</name>
    <dbReference type="NCBI Taxonomy" id="85575"/>
    <lineage>
        <taxon>Eukaryota</taxon>
        <taxon>Fungi</taxon>
        <taxon>Fungi incertae sedis</taxon>
        <taxon>Mucoromycota</taxon>
        <taxon>Glomeromycotina</taxon>
        <taxon>Glomeromycetes</taxon>
        <taxon>Diversisporales</taxon>
        <taxon>Gigasporaceae</taxon>
        <taxon>Scutellospora</taxon>
    </lineage>
</organism>
<name>A0ACA9NWP3_9GLOM</name>
<evidence type="ECO:0000313" key="1">
    <source>
        <dbReference type="EMBL" id="CAG8677231.1"/>
    </source>
</evidence>
<dbReference type="Proteomes" id="UP000789860">
    <property type="component" value="Unassembled WGS sequence"/>
</dbReference>
<proteinExistence type="predicted"/>
<feature type="non-terminal residue" evidence="1">
    <location>
        <position position="41"/>
    </location>
</feature>
<keyword evidence="2" id="KW-1185">Reference proteome</keyword>